<keyword evidence="6" id="KW-0479">Metal-binding</keyword>
<protein>
    <recommendedName>
        <fullName evidence="6">Decapping nuclease</fullName>
        <ecNumber evidence="6">3.6.1.-</ecNumber>
    </recommendedName>
</protein>
<dbReference type="GO" id="GO:0110155">
    <property type="term" value="P:NAD-cap decapping"/>
    <property type="evidence" value="ECO:0007669"/>
    <property type="project" value="TreeGrafter"/>
</dbReference>
<evidence type="ECO:0000256" key="4">
    <source>
        <dbReference type="ARBA" id="ARBA00044676"/>
    </source>
</evidence>
<keyword evidence="3 6" id="KW-0540">Nuclease</keyword>
<dbReference type="OrthoDB" id="3972602at2759"/>
<dbReference type="PANTHER" id="PTHR12395:SF14">
    <property type="entry name" value="DECAPPING NUCLEASE"/>
    <property type="match status" value="1"/>
</dbReference>
<dbReference type="Proteomes" id="UP000183365">
    <property type="component" value="Unassembled WGS sequence"/>
</dbReference>
<dbReference type="GO" id="GO:0000166">
    <property type="term" value="F:nucleotide binding"/>
    <property type="evidence" value="ECO:0007669"/>
    <property type="project" value="UniProtKB-KW"/>
</dbReference>
<dbReference type="GO" id="GO:0000956">
    <property type="term" value="P:nuclear-transcribed mRNA catabolic process"/>
    <property type="evidence" value="ECO:0007669"/>
    <property type="project" value="TreeGrafter"/>
</dbReference>
<dbReference type="PANTHER" id="PTHR12395">
    <property type="entry name" value="DOM-3 RELATED"/>
    <property type="match status" value="1"/>
</dbReference>
<sequence length="594" mass="68550">MSESSLSVIDYEDNNQQYNFLKCYIVDSNEQNAISKDDHKITAMNYVTTLSSPLTDAWKLFLANPQFQNNFNRYIKSVDVISSYGLSYFLTSIIRDVGYNKLNQYTKICLLVIQIGLLDLNSFDHLNSEEVLFVNSLSNILDSSDLSFLYDCYLNLTPLVLKPFLEAFPFQKFLTVSNDIDLKINNFSLLDLELRSYNENQELLKDLILSDLKNLTMNDAKLSNVEILNVLNKSVNIKGNVVDVYFGHQDTVEADLDNFSEKLSAEVLESIRQNKLVNHIRSVNANLLKLPSNFANVSQEERLSMKYLSHLSKTLGNESDDKSNRFFCHRNVLTNIIISINKRDTKGVNFRAFRTSSGIFLQPIEEPRRSDDYKTNPAVRAGFGFENFLSAEGELKNSYTYLMNKFNLGNKEFYVQSEIDSCSSDLKSFYELKTISQNGFLDANQMAEKCLRAWAQNFFIPNQPTTILGLRSKNHILSRVYEYTQSELLNEWNLYFAEDRSHLRSHSDVIEFNLSALSSIFDYIKTGMTSRALEKDTKTFMKHFNVKYRASDQSIHTSCFFSHLYDLAVKDDVNRATLFVRQALEALYNEHDYY</sequence>
<dbReference type="Pfam" id="PF08652">
    <property type="entry name" value="RAI1"/>
    <property type="match status" value="1"/>
</dbReference>
<dbReference type="EC" id="3.6.1.-" evidence="6"/>
<dbReference type="GO" id="GO:0005634">
    <property type="term" value="C:nucleus"/>
    <property type="evidence" value="ECO:0007669"/>
    <property type="project" value="UniProtKB-SubCell"/>
</dbReference>
<feature type="domain" description="RAI1-like" evidence="7">
    <location>
        <begin position="283"/>
        <end position="549"/>
    </location>
</feature>
<dbReference type="EMBL" id="FQNF01000035">
    <property type="protein sequence ID" value="SGZ39975.1"/>
    <property type="molecule type" value="Genomic_DNA"/>
</dbReference>
<comment type="catalytic activity">
    <reaction evidence="5">
        <text>a 5'-end NAD(+)-phospho-ribonucleoside in mRNA + H2O = a 5'-end phospho-ribonucleoside in mRNA + NAD(+) + H(+)</text>
        <dbReference type="Rhea" id="RHEA:60880"/>
        <dbReference type="Rhea" id="RHEA-COMP:15692"/>
        <dbReference type="Rhea" id="RHEA-COMP:15698"/>
        <dbReference type="ChEBI" id="CHEBI:15377"/>
        <dbReference type="ChEBI" id="CHEBI:15378"/>
        <dbReference type="ChEBI" id="CHEBI:57540"/>
        <dbReference type="ChEBI" id="CHEBI:138282"/>
        <dbReference type="ChEBI" id="CHEBI:144029"/>
    </reaction>
    <physiologicalReaction direction="left-to-right" evidence="5">
        <dbReference type="Rhea" id="RHEA:60881"/>
    </physiologicalReaction>
</comment>
<evidence type="ECO:0000256" key="3">
    <source>
        <dbReference type="ARBA" id="ARBA00022722"/>
    </source>
</evidence>
<dbReference type="AlphaFoldDB" id="A0A1L0CYK5"/>
<evidence type="ECO:0000256" key="2">
    <source>
        <dbReference type="ARBA" id="ARBA00006562"/>
    </source>
</evidence>
<dbReference type="GO" id="GO:0046872">
    <property type="term" value="F:metal ion binding"/>
    <property type="evidence" value="ECO:0007669"/>
    <property type="project" value="UniProtKB-KW"/>
</dbReference>
<evidence type="ECO:0000313" key="9">
    <source>
        <dbReference type="Proteomes" id="UP000183365"/>
    </source>
</evidence>
<dbReference type="VEuPathDB" id="FungiDB:HGUI_02175"/>
<evidence type="ECO:0000259" key="7">
    <source>
        <dbReference type="Pfam" id="PF08652"/>
    </source>
</evidence>
<evidence type="ECO:0000256" key="1">
    <source>
        <dbReference type="ARBA" id="ARBA00001968"/>
    </source>
</evidence>
<dbReference type="GO" id="GO:0003723">
    <property type="term" value="F:RNA binding"/>
    <property type="evidence" value="ECO:0007669"/>
    <property type="project" value="UniProtKB-KW"/>
</dbReference>
<keyword evidence="6" id="KW-0539">Nucleus</keyword>
<comment type="catalytic activity">
    <reaction evidence="4">
        <text>a 5'-end (N(7)-methyl 5'-triphosphoguanosine)-ribonucleoside-ribonucleotide in mRNA + H2O = a (N(7)-methyl 5'-triphosphoguanosine)-nucleoside + a 5'-end phospho-ribonucleoside in mRNA + H(+)</text>
        <dbReference type="Rhea" id="RHEA:66928"/>
        <dbReference type="Rhea" id="RHEA-COMP:15692"/>
        <dbReference type="Rhea" id="RHEA-COMP:17313"/>
        <dbReference type="ChEBI" id="CHEBI:15377"/>
        <dbReference type="ChEBI" id="CHEBI:15378"/>
        <dbReference type="ChEBI" id="CHEBI:138282"/>
        <dbReference type="ChEBI" id="CHEBI:172876"/>
        <dbReference type="ChEBI" id="CHEBI:172877"/>
    </reaction>
    <physiologicalReaction direction="left-to-right" evidence="4">
        <dbReference type="Rhea" id="RHEA:66929"/>
    </physiologicalReaction>
</comment>
<organism evidence="8 9">
    <name type="scientific">Hanseniaspora guilliermondii</name>
    <dbReference type="NCBI Taxonomy" id="56406"/>
    <lineage>
        <taxon>Eukaryota</taxon>
        <taxon>Fungi</taxon>
        <taxon>Dikarya</taxon>
        <taxon>Ascomycota</taxon>
        <taxon>Saccharomycotina</taxon>
        <taxon>Saccharomycetes</taxon>
        <taxon>Saccharomycodales</taxon>
        <taxon>Saccharomycodaceae</taxon>
        <taxon>Hanseniaspora</taxon>
    </lineage>
</organism>
<evidence type="ECO:0000256" key="5">
    <source>
        <dbReference type="ARBA" id="ARBA00048124"/>
    </source>
</evidence>
<dbReference type="GO" id="GO:0034353">
    <property type="term" value="F:mRNA 5'-diphosphatase activity"/>
    <property type="evidence" value="ECO:0007669"/>
    <property type="project" value="TreeGrafter"/>
</dbReference>
<keyword evidence="9" id="KW-1185">Reference proteome</keyword>
<name>A0A1L0CYK5_9ASCO</name>
<keyword evidence="6" id="KW-0378">Hydrolase</keyword>
<dbReference type="GO" id="GO:0004518">
    <property type="term" value="F:nuclease activity"/>
    <property type="evidence" value="ECO:0007669"/>
    <property type="project" value="UniProtKB-KW"/>
</dbReference>
<proteinExistence type="inferred from homology"/>
<evidence type="ECO:0000313" key="8">
    <source>
        <dbReference type="EMBL" id="SGZ39975.1"/>
    </source>
</evidence>
<comment type="similarity">
    <text evidence="2 6">Belongs to the DXO/Dom3Z family.</text>
</comment>
<dbReference type="InterPro" id="IPR013961">
    <property type="entry name" value="RAI1"/>
</dbReference>
<evidence type="ECO:0000256" key="6">
    <source>
        <dbReference type="RuleBase" id="RU367113"/>
    </source>
</evidence>
<keyword evidence="6" id="KW-0547">Nucleotide-binding</keyword>
<comment type="subcellular location">
    <subcellularLocation>
        <location evidence="6">Nucleus</location>
    </subcellularLocation>
</comment>
<keyword evidence="6" id="KW-0694">RNA-binding</keyword>
<accession>A0A1L0CYK5</accession>
<comment type="cofactor">
    <cofactor evidence="1 6">
        <name>a divalent metal cation</name>
        <dbReference type="ChEBI" id="CHEBI:60240"/>
    </cofactor>
</comment>
<dbReference type="InterPro" id="IPR039039">
    <property type="entry name" value="RAI1-like_fam"/>
</dbReference>
<dbReference type="GO" id="GO:0005829">
    <property type="term" value="C:cytosol"/>
    <property type="evidence" value="ECO:0007669"/>
    <property type="project" value="TreeGrafter"/>
</dbReference>
<comment type="function">
    <text evidence="6">Decapping enzyme for NAD-capped RNAs: specifically hydrolyzes the nicotinamide adenine dinucleotide (NAD) cap from a subset of RNAs by removing the entire NAD moiety from the 5'-end of an NAD-capped RNA.</text>
</comment>
<reference evidence="9" key="1">
    <citation type="submission" date="2016-11" db="EMBL/GenBank/DDBJ databases">
        <authorList>
            <person name="Guldener U."/>
        </authorList>
    </citation>
    <scope>NUCLEOTIDE SEQUENCE [LARGE SCALE GENOMIC DNA]</scope>
</reference>
<gene>
    <name evidence="8" type="ORF">HGUI_02175</name>
</gene>